<gene>
    <name evidence="2" type="ORF">OOU_Y34scaffold00182g16</name>
</gene>
<protein>
    <submittedName>
        <fullName evidence="2">Uncharacterized protein</fullName>
    </submittedName>
</protein>
<evidence type="ECO:0000313" key="2">
    <source>
        <dbReference type="EMBL" id="ELQ42946.1"/>
    </source>
</evidence>
<keyword evidence="1" id="KW-1133">Transmembrane helix</keyword>
<feature type="transmembrane region" description="Helical" evidence="1">
    <location>
        <begin position="164"/>
        <end position="187"/>
    </location>
</feature>
<sequence length="197" mass="21416">MALAMNSIGVMLSFDDQLSSAKPIFGTTTALHTVLGRRRLPAPGSSETTADTITDSDGVYGLARRVLFLWYEAIGPEMRGNECDLVAPIKTHVQPRPPPFARDLEVVSPAPSYSHVNAQVPPRHVYSSYRESASKSLLGVHEAAANYSARVDKRRPVPLGMRPVVFDAVFLLPSILIGSAIVGGVIYRGRSNISWEE</sequence>
<accession>A0AA97PQ43</accession>
<dbReference type="Proteomes" id="UP000011086">
    <property type="component" value="Unassembled WGS sequence"/>
</dbReference>
<reference evidence="2" key="1">
    <citation type="journal article" date="2012" name="PLoS Genet.">
        <title>Comparative analysis of the genomes of two field isolates of the rice blast fungus Magnaporthe oryzae.</title>
        <authorList>
            <person name="Xue M."/>
            <person name="Yang J."/>
            <person name="Li Z."/>
            <person name="Hu S."/>
            <person name="Yao N."/>
            <person name="Dean R.A."/>
            <person name="Zhao W."/>
            <person name="Shen M."/>
            <person name="Zhang H."/>
            <person name="Li C."/>
            <person name="Liu L."/>
            <person name="Cao L."/>
            <person name="Xu X."/>
            <person name="Xing Y."/>
            <person name="Hsiang T."/>
            <person name="Zhang Z."/>
            <person name="Xu J.R."/>
            <person name="Peng Y.L."/>
        </authorList>
    </citation>
    <scope>NUCLEOTIDE SEQUENCE</scope>
    <source>
        <strain evidence="2">Y34</strain>
    </source>
</reference>
<organism evidence="2">
    <name type="scientific">Pyricularia oryzae (strain Y34)</name>
    <name type="common">Rice blast fungus</name>
    <name type="synonym">Magnaporthe oryzae</name>
    <dbReference type="NCBI Taxonomy" id="1143189"/>
    <lineage>
        <taxon>Eukaryota</taxon>
        <taxon>Fungi</taxon>
        <taxon>Dikarya</taxon>
        <taxon>Ascomycota</taxon>
        <taxon>Pezizomycotina</taxon>
        <taxon>Sordariomycetes</taxon>
        <taxon>Sordariomycetidae</taxon>
        <taxon>Magnaporthales</taxon>
        <taxon>Pyriculariaceae</taxon>
        <taxon>Pyricularia</taxon>
    </lineage>
</organism>
<name>A0AA97PQ43_PYRO3</name>
<dbReference type="EMBL" id="JH793659">
    <property type="protein sequence ID" value="ELQ42946.1"/>
    <property type="molecule type" value="Genomic_DNA"/>
</dbReference>
<evidence type="ECO:0000256" key="1">
    <source>
        <dbReference type="SAM" id="Phobius"/>
    </source>
</evidence>
<keyword evidence="1" id="KW-0472">Membrane</keyword>
<keyword evidence="1" id="KW-0812">Transmembrane</keyword>
<dbReference type="AlphaFoldDB" id="A0AA97PQ43"/>
<proteinExistence type="predicted"/>